<keyword evidence="1" id="KW-0812">Transmembrane</keyword>
<sequence>MDERRYRSRDYDRMADEVRAFREKVSELVEHTAFFGPPGIGFETPLEGQEGVVGRLRGEVSRLAGSAQVGFLVTGSLIQTARETGQLTTLNPAASWMTMMQPKAMLGREDIIEAANLAEGRLRSLARQRESEERSVAGKIAALIRFPKHVRELTGYSADSKAGKATTWSVGALMLGVTGSLVASGIWAIGTYVF</sequence>
<gene>
    <name evidence="2" type="ORF">Q7X28_14850</name>
</gene>
<proteinExistence type="predicted"/>
<keyword evidence="3" id="KW-1185">Reference proteome</keyword>
<reference evidence="2" key="1">
    <citation type="submission" date="2023-08" db="EMBL/GenBank/DDBJ databases">
        <title>The draft genome of Tsukamurella strandjordii strain 050030.</title>
        <authorList>
            <person name="Zhao F."/>
            <person name="Feng Y."/>
            <person name="Zong Z."/>
        </authorList>
    </citation>
    <scope>NUCLEOTIDE SEQUENCE</scope>
    <source>
        <strain evidence="2">050030</strain>
    </source>
</reference>
<organism evidence="2 3">
    <name type="scientific">Tsukamurella strandjordii</name>
    <dbReference type="NCBI Taxonomy" id="147577"/>
    <lineage>
        <taxon>Bacteria</taxon>
        <taxon>Bacillati</taxon>
        <taxon>Actinomycetota</taxon>
        <taxon>Actinomycetes</taxon>
        <taxon>Mycobacteriales</taxon>
        <taxon>Tsukamurellaceae</taxon>
        <taxon>Tsukamurella</taxon>
    </lineage>
</organism>
<feature type="transmembrane region" description="Helical" evidence="1">
    <location>
        <begin position="170"/>
        <end position="193"/>
    </location>
</feature>
<evidence type="ECO:0000256" key="1">
    <source>
        <dbReference type="SAM" id="Phobius"/>
    </source>
</evidence>
<evidence type="ECO:0000313" key="3">
    <source>
        <dbReference type="Proteomes" id="UP001178281"/>
    </source>
</evidence>
<protein>
    <submittedName>
        <fullName evidence="2">Uncharacterized protein</fullName>
    </submittedName>
</protein>
<accession>A0AA90NIU1</accession>
<dbReference type="EMBL" id="JAUTIX010000005">
    <property type="protein sequence ID" value="MDP0399206.1"/>
    <property type="molecule type" value="Genomic_DNA"/>
</dbReference>
<evidence type="ECO:0000313" key="2">
    <source>
        <dbReference type="EMBL" id="MDP0399206.1"/>
    </source>
</evidence>
<dbReference type="RefSeq" id="WP_305111912.1">
    <property type="nucleotide sequence ID" value="NZ_JAUTIX010000005.1"/>
</dbReference>
<comment type="caution">
    <text evidence="2">The sequence shown here is derived from an EMBL/GenBank/DDBJ whole genome shotgun (WGS) entry which is preliminary data.</text>
</comment>
<keyword evidence="1" id="KW-0472">Membrane</keyword>
<dbReference type="Proteomes" id="UP001178281">
    <property type="component" value="Unassembled WGS sequence"/>
</dbReference>
<keyword evidence="1" id="KW-1133">Transmembrane helix</keyword>
<name>A0AA90NIU1_9ACTN</name>
<dbReference type="AlphaFoldDB" id="A0AA90NIU1"/>